<evidence type="ECO:0000313" key="2">
    <source>
        <dbReference type="Proteomes" id="UP000070646"/>
    </source>
</evidence>
<dbReference type="Proteomes" id="UP000070646">
    <property type="component" value="Unassembled WGS sequence"/>
</dbReference>
<accession>A0A133MF88</accession>
<proteinExistence type="predicted"/>
<reference evidence="1 2" key="1">
    <citation type="submission" date="2016-01" db="EMBL/GenBank/DDBJ databases">
        <authorList>
            <person name="Oliw E.H."/>
        </authorList>
    </citation>
    <scope>NUCLEOTIDE SEQUENCE [LARGE SCALE GENOMIC DNA]</scope>
    <source>
        <strain evidence="1 2">MJR7757A</strain>
    </source>
</reference>
<evidence type="ECO:0000313" key="1">
    <source>
        <dbReference type="EMBL" id="KXA02631.1"/>
    </source>
</evidence>
<gene>
    <name evidence="1" type="ORF">HMPREF3222_03385</name>
</gene>
<sequence length="46" mass="5517">MSLDILYLNTYHVKVQFRCSFFITRRSYNLNTYHVKVQLCSGSKEI</sequence>
<organism evidence="1 2">
    <name type="scientific">Clostridium perfringens</name>
    <dbReference type="NCBI Taxonomy" id="1502"/>
    <lineage>
        <taxon>Bacteria</taxon>
        <taxon>Bacillati</taxon>
        <taxon>Bacillota</taxon>
        <taxon>Clostridia</taxon>
        <taxon>Eubacteriales</taxon>
        <taxon>Clostridiaceae</taxon>
        <taxon>Clostridium</taxon>
    </lineage>
</organism>
<dbReference type="EMBL" id="LRPU01000255">
    <property type="protein sequence ID" value="KXA02631.1"/>
    <property type="molecule type" value="Genomic_DNA"/>
</dbReference>
<dbReference type="AlphaFoldDB" id="A0A133MF88"/>
<comment type="caution">
    <text evidence="1">The sequence shown here is derived from an EMBL/GenBank/DDBJ whole genome shotgun (WGS) entry which is preliminary data.</text>
</comment>
<name>A0A133MF88_CLOPF</name>
<protein>
    <submittedName>
        <fullName evidence="1">Uncharacterized protein</fullName>
    </submittedName>
</protein>
<dbReference type="PATRIC" id="fig|1502.174.peg.3423"/>